<dbReference type="KEGG" id="abra:BN85308980"/>
<feature type="domain" description="tRNA pseudouridylate synthase B C-terminal" evidence="7">
    <location>
        <begin position="176"/>
        <end position="236"/>
    </location>
</feature>
<dbReference type="HAMAP" id="MF_01080">
    <property type="entry name" value="TruB_bact"/>
    <property type="match status" value="1"/>
</dbReference>
<keyword evidence="4 5" id="KW-0413">Isomerase</keyword>
<accession>U4KT19</accession>
<gene>
    <name evidence="5 8" type="primary">truB</name>
    <name evidence="8" type="ORF">BN85308980</name>
</gene>
<dbReference type="RefSeq" id="WP_030004781.1">
    <property type="nucleotide sequence ID" value="NC_022549.1"/>
</dbReference>
<dbReference type="InterPro" id="IPR014780">
    <property type="entry name" value="tRNA_psdUridine_synth_TruB"/>
</dbReference>
<keyword evidence="9" id="KW-1185">Reference proteome</keyword>
<feature type="domain" description="Pseudouridine synthase II N-terminal" evidence="6">
    <location>
        <begin position="23"/>
        <end position="175"/>
    </location>
</feature>
<evidence type="ECO:0000313" key="8">
    <source>
        <dbReference type="EMBL" id="CCV65919.1"/>
    </source>
</evidence>
<organism evidence="8 9">
    <name type="scientific">Acholeplasma brassicae</name>
    <dbReference type="NCBI Taxonomy" id="61635"/>
    <lineage>
        <taxon>Bacteria</taxon>
        <taxon>Bacillati</taxon>
        <taxon>Mycoplasmatota</taxon>
        <taxon>Mollicutes</taxon>
        <taxon>Acholeplasmatales</taxon>
        <taxon>Acholeplasmataceae</taxon>
        <taxon>Acholeplasma</taxon>
    </lineage>
</organism>
<name>U4KT19_9MOLU</name>
<dbReference type="HOGENOM" id="CLU_032087_0_2_14"/>
<keyword evidence="3 5" id="KW-0819">tRNA processing</keyword>
<dbReference type="PANTHER" id="PTHR13767:SF2">
    <property type="entry name" value="PSEUDOURIDYLATE SYNTHASE TRUB1"/>
    <property type="match status" value="1"/>
</dbReference>
<dbReference type="AlphaFoldDB" id="U4KT19"/>
<dbReference type="CDD" id="cd02573">
    <property type="entry name" value="PseudoU_synth_EcTruB"/>
    <property type="match status" value="1"/>
</dbReference>
<dbReference type="GO" id="GO:0160148">
    <property type="term" value="F:tRNA pseudouridine(55) synthase activity"/>
    <property type="evidence" value="ECO:0007669"/>
    <property type="project" value="UniProtKB-EC"/>
</dbReference>
<dbReference type="STRING" id="61635.BN85308980"/>
<dbReference type="EMBL" id="FO681348">
    <property type="protein sequence ID" value="CCV65919.1"/>
    <property type="molecule type" value="Genomic_DNA"/>
</dbReference>
<evidence type="ECO:0000259" key="7">
    <source>
        <dbReference type="Pfam" id="PF16198"/>
    </source>
</evidence>
<dbReference type="GO" id="GO:0003723">
    <property type="term" value="F:RNA binding"/>
    <property type="evidence" value="ECO:0007669"/>
    <property type="project" value="InterPro"/>
</dbReference>
<dbReference type="EC" id="5.4.99.25" evidence="5"/>
<evidence type="ECO:0000256" key="1">
    <source>
        <dbReference type="ARBA" id="ARBA00000385"/>
    </source>
</evidence>
<dbReference type="SUPFAM" id="SSF55120">
    <property type="entry name" value="Pseudouridine synthase"/>
    <property type="match status" value="1"/>
</dbReference>
<comment type="catalytic activity">
    <reaction evidence="1 5">
        <text>uridine(55) in tRNA = pseudouridine(55) in tRNA</text>
        <dbReference type="Rhea" id="RHEA:42532"/>
        <dbReference type="Rhea" id="RHEA-COMP:10101"/>
        <dbReference type="Rhea" id="RHEA-COMP:10102"/>
        <dbReference type="ChEBI" id="CHEBI:65314"/>
        <dbReference type="ChEBI" id="CHEBI:65315"/>
        <dbReference type="EC" id="5.4.99.25"/>
    </reaction>
</comment>
<sequence length="287" mass="32133">MDGIYLINKEKDMTSHDVVNILRRKLKTRQIGHAGTLDPMATGLLVVLVGKATKLSDLLLSEKKAYTGTIKIGYSTDSYDFTGNEILRSEAFELSKREINEAIDQIKAMETQLPPMHSAIKVNGKKLYEYARKDQTVEVQKRPISIESFECTSFTKDDFGYTVGFKSIVSKGTYIRSIANDFGQLIGIPSHLSSLNRTASGQFDLKDAYTLDDVNELTIPSLSLEDYAKTLDEVILSDYLSKLVRNGIRLDERQTTSDGPILVKNNFNVAIAIYIKDGKTYKPIIQL</sequence>
<evidence type="ECO:0000256" key="2">
    <source>
        <dbReference type="ARBA" id="ARBA00005642"/>
    </source>
</evidence>
<dbReference type="GO" id="GO:1990481">
    <property type="term" value="P:mRNA pseudouridine synthesis"/>
    <property type="evidence" value="ECO:0007669"/>
    <property type="project" value="TreeGrafter"/>
</dbReference>
<evidence type="ECO:0000259" key="6">
    <source>
        <dbReference type="Pfam" id="PF01509"/>
    </source>
</evidence>
<reference evidence="8 9" key="1">
    <citation type="journal article" date="2013" name="J. Mol. Microbiol. Biotechnol.">
        <title>Analysis of the Complete Genomes of Acholeplasma brassicae , A. palmae and A. laidlawii and Their Comparison to the Obligate Parasites from ' Candidatus Phytoplasma'.</title>
        <authorList>
            <person name="Kube M."/>
            <person name="Siewert C."/>
            <person name="Migdoll A.M."/>
            <person name="Duduk B."/>
            <person name="Holz S."/>
            <person name="Rabus R."/>
            <person name="Seemuller E."/>
            <person name="Mitrovic J."/>
            <person name="Muller I."/>
            <person name="Buttner C."/>
            <person name="Reinhardt R."/>
        </authorList>
    </citation>
    <scope>NUCLEOTIDE SEQUENCE [LARGE SCALE GENOMIC DNA]</scope>
    <source>
        <strain evidence="9">0502</strain>
    </source>
</reference>
<dbReference type="Proteomes" id="UP000032737">
    <property type="component" value="Chromosome"/>
</dbReference>
<evidence type="ECO:0000256" key="4">
    <source>
        <dbReference type="ARBA" id="ARBA00023235"/>
    </source>
</evidence>
<protein>
    <recommendedName>
        <fullName evidence="5">tRNA pseudouridine synthase B</fullName>
        <ecNumber evidence="5">5.4.99.25</ecNumber>
    </recommendedName>
    <alternativeName>
        <fullName evidence="5">tRNA pseudouridine(55) synthase</fullName>
        <shortName evidence="5">Psi55 synthase</shortName>
    </alternativeName>
    <alternativeName>
        <fullName evidence="5">tRNA pseudouridylate synthase</fullName>
    </alternativeName>
    <alternativeName>
        <fullName evidence="5">tRNA-uridine isomerase</fullName>
    </alternativeName>
</protein>
<dbReference type="InterPro" id="IPR032819">
    <property type="entry name" value="TruB_C"/>
</dbReference>
<dbReference type="Gene3D" id="3.30.2350.10">
    <property type="entry name" value="Pseudouridine synthase"/>
    <property type="match status" value="1"/>
</dbReference>
<dbReference type="OrthoDB" id="9802309at2"/>
<comment type="similarity">
    <text evidence="2 5">Belongs to the pseudouridine synthase TruB family. Type 1 subfamily.</text>
</comment>
<dbReference type="NCBIfam" id="TIGR00431">
    <property type="entry name" value="TruB"/>
    <property type="match status" value="1"/>
</dbReference>
<evidence type="ECO:0000313" key="9">
    <source>
        <dbReference type="Proteomes" id="UP000032737"/>
    </source>
</evidence>
<feature type="active site" description="Nucleophile" evidence="5">
    <location>
        <position position="38"/>
    </location>
</feature>
<evidence type="ECO:0000256" key="5">
    <source>
        <dbReference type="HAMAP-Rule" id="MF_01080"/>
    </source>
</evidence>
<proteinExistence type="inferred from homology"/>
<evidence type="ECO:0000256" key="3">
    <source>
        <dbReference type="ARBA" id="ARBA00022694"/>
    </source>
</evidence>
<dbReference type="Pfam" id="PF16198">
    <property type="entry name" value="TruB_C_2"/>
    <property type="match status" value="1"/>
</dbReference>
<dbReference type="PANTHER" id="PTHR13767">
    <property type="entry name" value="TRNA-PSEUDOURIDINE SYNTHASE"/>
    <property type="match status" value="1"/>
</dbReference>
<dbReference type="GO" id="GO:0031119">
    <property type="term" value="P:tRNA pseudouridine synthesis"/>
    <property type="evidence" value="ECO:0007669"/>
    <property type="project" value="UniProtKB-UniRule"/>
</dbReference>
<dbReference type="Pfam" id="PF01509">
    <property type="entry name" value="TruB_N"/>
    <property type="match status" value="1"/>
</dbReference>
<dbReference type="InterPro" id="IPR002501">
    <property type="entry name" value="PsdUridine_synth_N"/>
</dbReference>
<comment type="function">
    <text evidence="5">Responsible for synthesis of pseudouridine from uracil-55 in the psi GC loop of transfer RNAs.</text>
</comment>
<dbReference type="InterPro" id="IPR020103">
    <property type="entry name" value="PsdUridine_synth_cat_dom_sf"/>
</dbReference>